<keyword evidence="1" id="KW-0472">Membrane</keyword>
<reference evidence="2" key="1">
    <citation type="submission" date="2015-07" db="EMBL/GenBank/DDBJ databases">
        <title>Adaptation to a free-living lifestyle via gene acquisitions in the diplomonad Trepomonas sp. PC1.</title>
        <authorList>
            <person name="Xu F."/>
            <person name="Jerlstrom-Hultqvist J."/>
            <person name="Kolisko M."/>
            <person name="Simpson A.G.B."/>
            <person name="Roger A.J."/>
            <person name="Svard S.G."/>
            <person name="Andersson J.O."/>
        </authorList>
    </citation>
    <scope>NUCLEOTIDE SEQUENCE</scope>
    <source>
        <strain evidence="2">PC1</strain>
    </source>
</reference>
<keyword evidence="1" id="KW-0812">Transmembrane</keyword>
<feature type="transmembrane region" description="Helical" evidence="1">
    <location>
        <begin position="127"/>
        <end position="156"/>
    </location>
</feature>
<evidence type="ECO:0000313" key="2">
    <source>
        <dbReference type="EMBL" id="JAP94286.1"/>
    </source>
</evidence>
<dbReference type="AlphaFoldDB" id="A0A146KFL4"/>
<name>A0A146KFL4_9EUKA</name>
<gene>
    <name evidence="2" type="ORF">TPC1_13123</name>
</gene>
<feature type="non-terminal residue" evidence="2">
    <location>
        <position position="157"/>
    </location>
</feature>
<sequence>ESCLYNSLIPPSPGSCSGPTARIIAMRANLANLYHCEVNSSICPSRPSECHQCCPEYNQLNKNNPQCGSNSVCENFLCVTGNESSNFQKTCTTNIECEQLKCVNGLCQQCSHGELIDDKTCVDGILYFGYGFIFTTSASYLFAASVLLVIFSSILFW</sequence>
<evidence type="ECO:0000256" key="1">
    <source>
        <dbReference type="SAM" id="Phobius"/>
    </source>
</evidence>
<keyword evidence="1" id="KW-1133">Transmembrane helix</keyword>
<proteinExistence type="predicted"/>
<organism evidence="2">
    <name type="scientific">Trepomonas sp. PC1</name>
    <dbReference type="NCBI Taxonomy" id="1076344"/>
    <lineage>
        <taxon>Eukaryota</taxon>
        <taxon>Metamonada</taxon>
        <taxon>Diplomonadida</taxon>
        <taxon>Hexamitidae</taxon>
        <taxon>Hexamitinae</taxon>
        <taxon>Trepomonas</taxon>
    </lineage>
</organism>
<accession>A0A146KFL4</accession>
<feature type="non-terminal residue" evidence="2">
    <location>
        <position position="1"/>
    </location>
</feature>
<dbReference type="EMBL" id="GDID01002320">
    <property type="protein sequence ID" value="JAP94286.1"/>
    <property type="molecule type" value="Transcribed_RNA"/>
</dbReference>
<protein>
    <submittedName>
        <fullName evidence="2">Uncharacterized protein</fullName>
    </submittedName>
</protein>